<dbReference type="SMART" id="SM00382">
    <property type="entry name" value="AAA"/>
    <property type="match status" value="1"/>
</dbReference>
<dbReference type="AlphaFoldDB" id="D6YV80"/>
<reference evidence="4 5" key="1">
    <citation type="journal article" date="2010" name="PLoS ONE">
        <title>The Waddlia genome: a window into chlamydial biology.</title>
        <authorList>
            <person name="Bertelli C."/>
            <person name="Collyn F."/>
            <person name="Croxatto A."/>
            <person name="Ruckert C."/>
            <person name="Polkinghorne A."/>
            <person name="Kebbi-Beghdadi C."/>
            <person name="Goesmann A."/>
            <person name="Vaughan L."/>
            <person name="Greub G."/>
        </authorList>
    </citation>
    <scope>NUCLEOTIDE SEQUENCE [LARGE SCALE GENOMIC DNA]</scope>
    <source>
        <strain evidence="5">ATCC VR-1470 / WSU 86-1044</strain>
    </source>
</reference>
<feature type="domain" description="AAA+ ATPase" evidence="2">
    <location>
        <begin position="355"/>
        <end position="533"/>
    </location>
</feature>
<dbReference type="STRING" id="716544.wcw_0673"/>
<dbReference type="Pfam" id="PF13362">
    <property type="entry name" value="Toprim_3"/>
    <property type="match status" value="1"/>
</dbReference>
<evidence type="ECO:0008006" key="6">
    <source>
        <dbReference type="Google" id="ProtNLM"/>
    </source>
</evidence>
<evidence type="ECO:0000313" key="5">
    <source>
        <dbReference type="Proteomes" id="UP000001505"/>
    </source>
</evidence>
<dbReference type="Pfam" id="PF13481">
    <property type="entry name" value="AAA_25"/>
    <property type="match status" value="1"/>
</dbReference>
<proteinExistence type="predicted"/>
<dbReference type="eggNOG" id="COG4643">
    <property type="taxonomic scope" value="Bacteria"/>
</dbReference>
<dbReference type="OrthoDB" id="186937at2"/>
<protein>
    <recommendedName>
        <fullName evidence="6">AAA+ ATPase domain-containing protein</fullName>
    </recommendedName>
</protein>
<dbReference type="eggNOG" id="COG0467">
    <property type="taxonomic scope" value="Bacteria"/>
</dbReference>
<dbReference type="SUPFAM" id="SSF52540">
    <property type="entry name" value="P-loop containing nucleoside triphosphate hydrolases"/>
    <property type="match status" value="1"/>
</dbReference>
<gene>
    <name evidence="4" type="ordered locus">wcw_0673</name>
</gene>
<keyword evidence="5" id="KW-1185">Reference proteome</keyword>
<dbReference type="InterPro" id="IPR006171">
    <property type="entry name" value="TOPRIM_dom"/>
</dbReference>
<dbReference type="KEGG" id="wch:wcw_0673"/>
<dbReference type="Proteomes" id="UP000001505">
    <property type="component" value="Chromosome"/>
</dbReference>
<dbReference type="CDD" id="cd01029">
    <property type="entry name" value="TOPRIM_primases"/>
    <property type="match status" value="1"/>
</dbReference>
<dbReference type="Gene3D" id="1.10.10.60">
    <property type="entry name" value="Homeodomain-like"/>
    <property type="match status" value="1"/>
</dbReference>
<evidence type="ECO:0000313" key="4">
    <source>
        <dbReference type="EMBL" id="ADI38041.1"/>
    </source>
</evidence>
<dbReference type="InterPro" id="IPR027417">
    <property type="entry name" value="P-loop_NTPase"/>
</dbReference>
<feature type="region of interest" description="Disordered" evidence="1">
    <location>
        <begin position="94"/>
        <end position="118"/>
    </location>
</feature>
<feature type="domain" description="Toprim" evidence="3">
    <location>
        <begin position="211"/>
        <end position="289"/>
    </location>
</feature>
<accession>D6YV80</accession>
<dbReference type="EMBL" id="CP001928">
    <property type="protein sequence ID" value="ADI38041.1"/>
    <property type="molecule type" value="Genomic_DNA"/>
</dbReference>
<evidence type="ECO:0000256" key="1">
    <source>
        <dbReference type="SAM" id="MobiDB-lite"/>
    </source>
</evidence>
<dbReference type="InterPro" id="IPR034154">
    <property type="entry name" value="TOPRIM_DnaG/twinkle"/>
</dbReference>
<evidence type="ECO:0000259" key="2">
    <source>
        <dbReference type="SMART" id="SM00382"/>
    </source>
</evidence>
<dbReference type="SMART" id="SM00493">
    <property type="entry name" value="TOPRIM"/>
    <property type="match status" value="1"/>
</dbReference>
<dbReference type="Pfam" id="PF13412">
    <property type="entry name" value="HTH_24"/>
    <property type="match status" value="1"/>
</dbReference>
<dbReference type="eggNOG" id="COG2390">
    <property type="taxonomic scope" value="Bacteria"/>
</dbReference>
<sequence length="627" mass="71204">MGKILVVTLTHELHQQCIESMSKNGIPFDGPLISDGEIHRFSRDSKRSQPDEWYVCYEGMSIKDNPYLICCYGTWSGNQERFVYKSYENLPQSSPERHQLEEEYRKRKKHQESLLQKEQEKRVARANEIWEESSNQDHCQGHSSYLEQKKIKPYDIKYRVEREGSPVIVIPLRNTEEELQGVQCIYEDGKKRIYGLKKGNFHVIGSLEGSSKVYVVEGYATGASVHEATKCPVIVAFDCGNLKPVIASFRKKYPRAKITIAADNDDGNAQNPGKTKAEEAAKEYDCEVVLPAFTKEMQSTCRLTDFNDLHVHCGIDEVLKQLSSIKTSLQVLTANELLLMNIKPKKLIIDPWLPEKGLAMIYAERGIGKTYLSLTIAYAVACGEPVCKWKIPEARKVLYIDGEMPGEALQERLRSISKMFKNTPPEDSYFRIFSQDFQPDGIRDLGTFLGQEDVNELISDTDVIILDNLSTLIRSGKENEAESWLLVQEWVLALRRQGKSVIFIHHAGKNGTSRGTSKREDVLDTVIKLKKPGNYAPEDGARFEIHFEKSRGFFGIDAEPFEARLKTNTDNSIEWSCSKVDGYEVEILAELYMDGMTKQRDLAKEMGISVGKVNKLVKEAKENGLLK</sequence>
<name>D6YV80_WADCW</name>
<dbReference type="InterPro" id="IPR003593">
    <property type="entry name" value="AAA+_ATPase"/>
</dbReference>
<feature type="compositionally biased region" description="Basic and acidic residues" evidence="1">
    <location>
        <begin position="95"/>
        <end position="118"/>
    </location>
</feature>
<evidence type="ECO:0000259" key="3">
    <source>
        <dbReference type="SMART" id="SM00493"/>
    </source>
</evidence>
<dbReference type="Gene3D" id="3.40.50.300">
    <property type="entry name" value="P-loop containing nucleotide triphosphate hydrolases"/>
    <property type="match status" value="1"/>
</dbReference>
<dbReference type="HOGENOM" id="CLU_436093_0_0_0"/>
<organism evidence="4 5">
    <name type="scientific">Waddlia chondrophila (strain ATCC VR-1470 / WSU 86-1044)</name>
    <dbReference type="NCBI Taxonomy" id="716544"/>
    <lineage>
        <taxon>Bacteria</taxon>
        <taxon>Pseudomonadati</taxon>
        <taxon>Chlamydiota</taxon>
        <taxon>Chlamydiia</taxon>
        <taxon>Parachlamydiales</taxon>
        <taxon>Waddliaceae</taxon>
        <taxon>Waddlia</taxon>
    </lineage>
</organism>